<dbReference type="Gene3D" id="3.50.50.60">
    <property type="entry name" value="FAD/NAD(P)-binding domain"/>
    <property type="match status" value="1"/>
</dbReference>
<evidence type="ECO:0000313" key="3">
    <source>
        <dbReference type="EMBL" id="GHE05330.1"/>
    </source>
</evidence>
<dbReference type="EMBL" id="BNAB01000023">
    <property type="protein sequence ID" value="GHE05330.1"/>
    <property type="molecule type" value="Genomic_DNA"/>
</dbReference>
<dbReference type="GO" id="GO:0005737">
    <property type="term" value="C:cytoplasm"/>
    <property type="evidence" value="ECO:0007669"/>
    <property type="project" value="TreeGrafter"/>
</dbReference>
<dbReference type="Pfam" id="PF01266">
    <property type="entry name" value="DAO"/>
    <property type="match status" value="1"/>
</dbReference>
<sequence>MKRLYEAEAYTPDWPDSHWRRTLPLPAPAPTLKGQATAEVAVIGAGYAGLSAAHELATRFGADVAVLEAVQPGWGASGRNGGFCCLGGSKLSDRAIIRRVGEAGARAFLAFQRAAIEDVAAFLDSHGIDARQGPEGETYLAHSPAAYRELAAAAAADPSSRLIPLEGLAEAGLAGPVFHGALQVAQGFALHPLAYVEGLARVAVAAGVRIHGNSPVLHLAPEGGGWRLDTPEGSLHAKRVLVATNGYSSEDLPRWLAGRSLPAMSSIMVTRPISAEERAAQGFTSALMAADTRTALHYFRHLPDGRFLFGMRGGTSAAPAAIATTQARVRSHFDAMFPAWNGVETESRWSGFVCLTGSLAPFVGRVPGAEGLFAALGWHGSGVAPASRGGRLAAQLIAGAAPEIPALMAAPPRRFPLPAFRRTALAAGYLAADLRDGALSPAGRR</sequence>
<feature type="domain" description="FAD dependent oxidoreductase" evidence="2">
    <location>
        <begin position="40"/>
        <end position="396"/>
    </location>
</feature>
<dbReference type="Proteomes" id="UP000634647">
    <property type="component" value="Unassembled WGS sequence"/>
</dbReference>
<evidence type="ECO:0000313" key="5">
    <source>
        <dbReference type="Proteomes" id="UP000199541"/>
    </source>
</evidence>
<reference evidence="3" key="3">
    <citation type="submission" date="2023-06" db="EMBL/GenBank/DDBJ databases">
        <authorList>
            <person name="Sun Q."/>
            <person name="Zhou Y."/>
        </authorList>
    </citation>
    <scope>NUCLEOTIDE SEQUENCE</scope>
    <source>
        <strain evidence="3">CGMCC 1.10859</strain>
    </source>
</reference>
<dbReference type="InterPro" id="IPR036188">
    <property type="entry name" value="FAD/NAD-bd_sf"/>
</dbReference>
<evidence type="ECO:0000313" key="6">
    <source>
        <dbReference type="Proteomes" id="UP000634647"/>
    </source>
</evidence>
<dbReference type="Proteomes" id="UP000199541">
    <property type="component" value="Unassembled WGS sequence"/>
</dbReference>
<comment type="caution">
    <text evidence="3">The sequence shown here is derived from an EMBL/GenBank/DDBJ whole genome shotgun (WGS) entry which is preliminary data.</text>
</comment>
<accession>A0AAN5A1B7</accession>
<dbReference type="RefSeq" id="WP_035838383.1">
    <property type="nucleotide sequence ID" value="NZ_BNAB01000023.1"/>
</dbReference>
<dbReference type="SUPFAM" id="SSF51905">
    <property type="entry name" value="FAD/NAD(P)-binding domain"/>
    <property type="match status" value="1"/>
</dbReference>
<evidence type="ECO:0000256" key="1">
    <source>
        <dbReference type="ARBA" id="ARBA00023002"/>
    </source>
</evidence>
<proteinExistence type="predicted"/>
<name>A0AAN5A1B7_9RHOB</name>
<dbReference type="Gene3D" id="3.30.9.10">
    <property type="entry name" value="D-Amino Acid Oxidase, subunit A, domain 2"/>
    <property type="match status" value="1"/>
</dbReference>
<protein>
    <submittedName>
        <fullName evidence="3">FAD-dependent oxidoreductase</fullName>
    </submittedName>
    <submittedName>
        <fullName evidence="4">Glycine/D-amino acid oxidase</fullName>
    </submittedName>
</protein>
<reference evidence="3" key="1">
    <citation type="journal article" date="2014" name="Int. J. Syst. Evol. Microbiol.">
        <title>Complete genome sequence of Corynebacterium casei LMG S-19264T (=DSM 44701T), isolated from a smear-ripened cheese.</title>
        <authorList>
            <consortium name="US DOE Joint Genome Institute (JGI-PGF)"/>
            <person name="Walter F."/>
            <person name="Albersmeier A."/>
            <person name="Kalinowski J."/>
            <person name="Ruckert C."/>
        </authorList>
    </citation>
    <scope>NUCLEOTIDE SEQUENCE</scope>
    <source>
        <strain evidence="3">CGMCC 1.10859</strain>
    </source>
</reference>
<dbReference type="GO" id="GO:0016491">
    <property type="term" value="F:oxidoreductase activity"/>
    <property type="evidence" value="ECO:0007669"/>
    <property type="project" value="UniProtKB-KW"/>
</dbReference>
<organism evidence="3 6">
    <name type="scientific">Allgaiera indica</name>
    <dbReference type="NCBI Taxonomy" id="765699"/>
    <lineage>
        <taxon>Bacteria</taxon>
        <taxon>Pseudomonadati</taxon>
        <taxon>Pseudomonadota</taxon>
        <taxon>Alphaproteobacteria</taxon>
        <taxon>Rhodobacterales</taxon>
        <taxon>Paracoccaceae</taxon>
        <taxon>Allgaiera</taxon>
    </lineage>
</organism>
<keyword evidence="5" id="KW-1185">Reference proteome</keyword>
<keyword evidence="1" id="KW-0560">Oxidoreductase</keyword>
<evidence type="ECO:0000313" key="4">
    <source>
        <dbReference type="EMBL" id="SDX63443.1"/>
    </source>
</evidence>
<gene>
    <name evidence="3" type="primary">tauD</name>
    <name evidence="3" type="ORF">GCM10008024_35690</name>
    <name evidence="4" type="ORF">SAMN05444006_12228</name>
</gene>
<reference evidence="4 5" key="2">
    <citation type="submission" date="2016-10" db="EMBL/GenBank/DDBJ databases">
        <authorList>
            <person name="Varghese N."/>
            <person name="Submissions S."/>
        </authorList>
    </citation>
    <scope>NUCLEOTIDE SEQUENCE [LARGE SCALE GENOMIC DNA]</scope>
    <source>
        <strain evidence="4 5">DSM 24802</strain>
    </source>
</reference>
<dbReference type="InterPro" id="IPR006076">
    <property type="entry name" value="FAD-dep_OxRdtase"/>
</dbReference>
<dbReference type="PANTHER" id="PTHR13847:SF281">
    <property type="entry name" value="FAD DEPENDENT OXIDOREDUCTASE DOMAIN-CONTAINING PROTEIN"/>
    <property type="match status" value="1"/>
</dbReference>
<evidence type="ECO:0000259" key="2">
    <source>
        <dbReference type="Pfam" id="PF01266"/>
    </source>
</evidence>
<dbReference type="EMBL" id="FNOB01000022">
    <property type="protein sequence ID" value="SDX63443.1"/>
    <property type="molecule type" value="Genomic_DNA"/>
</dbReference>
<dbReference type="PANTHER" id="PTHR13847">
    <property type="entry name" value="SARCOSINE DEHYDROGENASE-RELATED"/>
    <property type="match status" value="1"/>
</dbReference>
<dbReference type="AlphaFoldDB" id="A0AAN5A1B7"/>